<keyword evidence="2" id="KW-1185">Reference proteome</keyword>
<organism evidence="1 2">
    <name type="scientific">Cellulomonas uda</name>
    <dbReference type="NCBI Taxonomy" id="1714"/>
    <lineage>
        <taxon>Bacteria</taxon>
        <taxon>Bacillati</taxon>
        <taxon>Actinomycetota</taxon>
        <taxon>Actinomycetes</taxon>
        <taxon>Micrococcales</taxon>
        <taxon>Cellulomonadaceae</taxon>
        <taxon>Cellulomonas</taxon>
    </lineage>
</organism>
<gene>
    <name evidence="1" type="ORF">CUD01_01110</name>
</gene>
<sequence>MPGSYDRRVDGLSIGLQRLNAAQTKFQLVDALWDLRDSAYDTPEV</sequence>
<dbReference type="Proteomes" id="UP000315842">
    <property type="component" value="Unassembled WGS sequence"/>
</dbReference>
<dbReference type="EMBL" id="BJLP01000001">
    <property type="protein sequence ID" value="GEA79667.1"/>
    <property type="molecule type" value="Genomic_DNA"/>
</dbReference>
<evidence type="ECO:0000313" key="1">
    <source>
        <dbReference type="EMBL" id="GEA79667.1"/>
    </source>
</evidence>
<protein>
    <submittedName>
        <fullName evidence="1">Uncharacterized protein</fullName>
    </submittedName>
</protein>
<name>A0A4Y3K6W3_CELUD</name>
<comment type="caution">
    <text evidence="1">The sequence shown here is derived from an EMBL/GenBank/DDBJ whole genome shotgun (WGS) entry which is preliminary data.</text>
</comment>
<reference evidence="1 2" key="1">
    <citation type="submission" date="2019-06" db="EMBL/GenBank/DDBJ databases">
        <title>Whole genome shotgun sequence of Cellulomonas uda NBRC 3747.</title>
        <authorList>
            <person name="Hosoyama A."/>
            <person name="Uohara A."/>
            <person name="Ohji S."/>
            <person name="Ichikawa N."/>
        </authorList>
    </citation>
    <scope>NUCLEOTIDE SEQUENCE [LARGE SCALE GENOMIC DNA]</scope>
    <source>
        <strain evidence="1 2">NBRC 3747</strain>
    </source>
</reference>
<evidence type="ECO:0000313" key="2">
    <source>
        <dbReference type="Proteomes" id="UP000315842"/>
    </source>
</evidence>
<proteinExistence type="predicted"/>
<accession>A0A4Y3K6W3</accession>
<dbReference type="AlphaFoldDB" id="A0A4Y3K6W3"/>